<dbReference type="Proteomes" id="UP000749646">
    <property type="component" value="Unassembled WGS sequence"/>
</dbReference>
<dbReference type="InterPro" id="IPR056251">
    <property type="entry name" value="Arm_rpt_dom"/>
</dbReference>
<gene>
    <name evidence="2" type="ORF">BGZ65_010918</name>
</gene>
<dbReference type="EMBL" id="JAAAHW010011168">
    <property type="protein sequence ID" value="KAF9920799.1"/>
    <property type="molecule type" value="Genomic_DNA"/>
</dbReference>
<dbReference type="InterPro" id="IPR025662">
    <property type="entry name" value="Sigma_54_int_dom_ATP-bd_1"/>
</dbReference>
<accession>A0A9P6IL73</accession>
<dbReference type="OrthoDB" id="2446163at2759"/>
<dbReference type="PROSITE" id="PS00675">
    <property type="entry name" value="SIGMA54_INTERACT_1"/>
    <property type="match status" value="1"/>
</dbReference>
<dbReference type="AlphaFoldDB" id="A0A9P6IL73"/>
<proteinExistence type="predicted"/>
<comment type="caution">
    <text evidence="2">The sequence shown here is derived from an EMBL/GenBank/DDBJ whole genome shotgun (WGS) entry which is preliminary data.</text>
</comment>
<protein>
    <recommendedName>
        <fullName evidence="1">Arm-like repeat domain-containing protein</fullName>
    </recommendedName>
</protein>
<evidence type="ECO:0000259" key="1">
    <source>
        <dbReference type="Pfam" id="PF23948"/>
    </source>
</evidence>
<reference evidence="2" key="1">
    <citation type="journal article" date="2020" name="Fungal Divers.">
        <title>Resolving the Mortierellaceae phylogeny through synthesis of multi-gene phylogenetics and phylogenomics.</title>
        <authorList>
            <person name="Vandepol N."/>
            <person name="Liber J."/>
            <person name="Desiro A."/>
            <person name="Na H."/>
            <person name="Kennedy M."/>
            <person name="Barry K."/>
            <person name="Grigoriev I.V."/>
            <person name="Miller A.N."/>
            <person name="O'Donnell K."/>
            <person name="Stajich J.E."/>
            <person name="Bonito G."/>
        </authorList>
    </citation>
    <scope>NUCLEOTIDE SEQUENCE</scope>
    <source>
        <strain evidence="2">MES-2147</strain>
    </source>
</reference>
<keyword evidence="3" id="KW-1185">Reference proteome</keyword>
<sequence>MVDEANVTGLDREKLHEPLTSYLDALKDSSDPYLVYQAAYVYQAPLCVPDETLASDTSANMKNDQRRVRTGEIAANSMWDAHIRRNAVSFLGEIYRNDTVSNKQLSIKKWIFDILMQLSSLSENPLQAAEILLQELKSSSDTKDQDLTQESVEKDSISYPLKVALPTLGSPSLLDRVQNKPDVEGNMRQLRKQRIKERGDAVYIQPQAKAGLQASDETRFPLMEKVKEFLNSNQKVFLLLGDSGAGKSTFNKALECELWQSYKKNTGTTPLHINLPAIEKPEHDMIAKQLRKAEFTEPEIRELK</sequence>
<feature type="domain" description="Arm-like repeat" evidence="1">
    <location>
        <begin position="4"/>
        <end position="51"/>
    </location>
</feature>
<name>A0A9P6IL73_9FUNG</name>
<evidence type="ECO:0000313" key="2">
    <source>
        <dbReference type="EMBL" id="KAF9920799.1"/>
    </source>
</evidence>
<evidence type="ECO:0000313" key="3">
    <source>
        <dbReference type="Proteomes" id="UP000749646"/>
    </source>
</evidence>
<organism evidence="2 3">
    <name type="scientific">Modicella reniformis</name>
    <dbReference type="NCBI Taxonomy" id="1440133"/>
    <lineage>
        <taxon>Eukaryota</taxon>
        <taxon>Fungi</taxon>
        <taxon>Fungi incertae sedis</taxon>
        <taxon>Mucoromycota</taxon>
        <taxon>Mortierellomycotina</taxon>
        <taxon>Mortierellomycetes</taxon>
        <taxon>Mortierellales</taxon>
        <taxon>Mortierellaceae</taxon>
        <taxon>Modicella</taxon>
    </lineage>
</organism>
<dbReference type="Pfam" id="PF23948">
    <property type="entry name" value="ARM_5"/>
    <property type="match status" value="1"/>
</dbReference>
<feature type="non-terminal residue" evidence="2">
    <location>
        <position position="304"/>
    </location>
</feature>